<reference evidence="1 2" key="1">
    <citation type="submission" date="2016-08" db="EMBL/GenBank/DDBJ databases">
        <title>A Parts List for Fungal Cellulosomes Revealed by Comparative Genomics.</title>
        <authorList>
            <consortium name="DOE Joint Genome Institute"/>
            <person name="Haitjema C.H."/>
            <person name="Gilmore S.P."/>
            <person name="Henske J.K."/>
            <person name="Solomon K.V."/>
            <person name="De Groot R."/>
            <person name="Kuo A."/>
            <person name="Mondo S.J."/>
            <person name="Salamov A.A."/>
            <person name="Labutti K."/>
            <person name="Zhao Z."/>
            <person name="Chiniquy J."/>
            <person name="Barry K."/>
            <person name="Brewer H.M."/>
            <person name="Purvine S.O."/>
            <person name="Wright A.T."/>
            <person name="Boxma B."/>
            <person name="Van Alen T."/>
            <person name="Hackstein J.H."/>
            <person name="Baker S.E."/>
            <person name="Grigoriev I.V."/>
            <person name="O'Malley M.A."/>
        </authorList>
    </citation>
    <scope>NUCLEOTIDE SEQUENCE [LARGE SCALE GENOMIC DNA]</scope>
    <source>
        <strain evidence="1 2">G1</strain>
    </source>
</reference>
<accession>A0A1Y2FCS5</accession>
<comment type="caution">
    <text evidence="1">The sequence shown here is derived from an EMBL/GenBank/DDBJ whole genome shotgun (WGS) entry which is preliminary data.</text>
</comment>
<sequence length="121" mass="13246">MYDPDHPSQRFNFFPSPSLASSTFSTTNPSSSHIYVPQSTVVDPQLEKSTILPSKISHINQSFSTSITELDSSNKQIHSFNESNPLIDSISIIQSSASQTQSIIIPINNTSISNIDTKSES</sequence>
<evidence type="ECO:0000313" key="1">
    <source>
        <dbReference type="EMBL" id="ORY81116.1"/>
    </source>
</evidence>
<organism evidence="1 2">
    <name type="scientific">Neocallimastix californiae</name>
    <dbReference type="NCBI Taxonomy" id="1754190"/>
    <lineage>
        <taxon>Eukaryota</taxon>
        <taxon>Fungi</taxon>
        <taxon>Fungi incertae sedis</taxon>
        <taxon>Chytridiomycota</taxon>
        <taxon>Chytridiomycota incertae sedis</taxon>
        <taxon>Neocallimastigomycetes</taxon>
        <taxon>Neocallimastigales</taxon>
        <taxon>Neocallimastigaceae</taxon>
        <taxon>Neocallimastix</taxon>
    </lineage>
</organism>
<name>A0A1Y2FCS5_9FUNG</name>
<dbReference type="EMBL" id="MCOG01000011">
    <property type="protein sequence ID" value="ORY81116.1"/>
    <property type="molecule type" value="Genomic_DNA"/>
</dbReference>
<keyword evidence="2" id="KW-1185">Reference proteome</keyword>
<protein>
    <submittedName>
        <fullName evidence="1">Uncharacterized protein</fullName>
    </submittedName>
</protein>
<proteinExistence type="predicted"/>
<feature type="non-terminal residue" evidence="1">
    <location>
        <position position="121"/>
    </location>
</feature>
<evidence type="ECO:0000313" key="2">
    <source>
        <dbReference type="Proteomes" id="UP000193920"/>
    </source>
</evidence>
<gene>
    <name evidence="1" type="ORF">LY90DRAFT_697753</name>
</gene>
<dbReference type="AlphaFoldDB" id="A0A1Y2FCS5"/>
<dbReference type="Proteomes" id="UP000193920">
    <property type="component" value="Unassembled WGS sequence"/>
</dbReference>